<accession>K7QXA6</accession>
<dbReference type="Proteomes" id="UP000000211">
    <property type="component" value="Chromosome"/>
</dbReference>
<dbReference type="KEGG" id="tos:Theos_1300"/>
<proteinExistence type="predicted"/>
<reference evidence="1 2" key="1">
    <citation type="journal article" date="2013" name="Genome Announc.">
        <title>Whole Genome Sequencing of Thermus oshimai JL-2 and Thermus thermophilus JL-18, Incomplete Denitrifiers from the United States Great Basin.</title>
        <authorList>
            <person name="Murugapiran S.K."/>
            <person name="Huntemann M."/>
            <person name="Wei C.L."/>
            <person name="Han J."/>
            <person name="Detter J.C."/>
            <person name="Han C.S."/>
            <person name="Erkkila T.H."/>
            <person name="Teshima H."/>
            <person name="Chen A."/>
            <person name="Kyrpides N."/>
            <person name="Mavrommatis K."/>
            <person name="Markowitz V."/>
            <person name="Szeto E."/>
            <person name="Ivanova N."/>
            <person name="Pagani I."/>
            <person name="Lam J."/>
            <person name="McDonald A.I."/>
            <person name="Dodsworth J.A."/>
            <person name="Pati A."/>
            <person name="Goodwin L."/>
            <person name="Peters L."/>
            <person name="Pitluck S."/>
            <person name="Woyke T."/>
            <person name="Hedlund B.P."/>
        </authorList>
    </citation>
    <scope>NUCLEOTIDE SEQUENCE</scope>
    <source>
        <strain evidence="1 2">JL-2</strain>
    </source>
</reference>
<sequence>MTLGERIDLAHQALARGLAPLPIVLRALDIPRATWYYYLRQKPLADKKREEEDQKAKALIEAILKVA</sequence>
<dbReference type="PATRIC" id="fig|751945.3.peg.1286"/>
<gene>
    <name evidence="1" type="ORF">Theos_1300</name>
</gene>
<evidence type="ECO:0000313" key="1">
    <source>
        <dbReference type="EMBL" id="AFV76338.1"/>
    </source>
</evidence>
<name>K7QXA6_THEOS</name>
<dbReference type="AlphaFoldDB" id="K7QXA6"/>
<dbReference type="EMBL" id="CP003249">
    <property type="protein sequence ID" value="AFV76338.1"/>
    <property type="molecule type" value="Genomic_DNA"/>
</dbReference>
<dbReference type="eggNOG" id="ENOG5030QAX">
    <property type="taxonomic scope" value="Bacteria"/>
</dbReference>
<protein>
    <submittedName>
        <fullName evidence="1">Uncharacterized protein</fullName>
    </submittedName>
</protein>
<dbReference type="HOGENOM" id="CLU_2811063_0_0_0"/>
<evidence type="ECO:0000313" key="2">
    <source>
        <dbReference type="Proteomes" id="UP000000211"/>
    </source>
</evidence>
<keyword evidence="2" id="KW-1185">Reference proteome</keyword>
<organism evidence="1 2">
    <name type="scientific">Thermus oshimai JL-2</name>
    <dbReference type="NCBI Taxonomy" id="751945"/>
    <lineage>
        <taxon>Bacteria</taxon>
        <taxon>Thermotogati</taxon>
        <taxon>Deinococcota</taxon>
        <taxon>Deinococci</taxon>
        <taxon>Thermales</taxon>
        <taxon>Thermaceae</taxon>
        <taxon>Thermus</taxon>
    </lineage>
</organism>